<proteinExistence type="predicted"/>
<evidence type="ECO:0000313" key="3">
    <source>
        <dbReference type="Proteomes" id="UP001231109"/>
    </source>
</evidence>
<dbReference type="Proteomes" id="UP001231109">
    <property type="component" value="Unassembled WGS sequence"/>
</dbReference>
<dbReference type="PANTHER" id="PTHR43433:SF1">
    <property type="entry name" value="BLL5160 PROTEIN"/>
    <property type="match status" value="1"/>
</dbReference>
<evidence type="ECO:0000259" key="1">
    <source>
        <dbReference type="Pfam" id="PF12697"/>
    </source>
</evidence>
<protein>
    <submittedName>
        <fullName evidence="2">Alpha/beta hydrolase</fullName>
    </submittedName>
</protein>
<dbReference type="InterPro" id="IPR050471">
    <property type="entry name" value="AB_hydrolase"/>
</dbReference>
<feature type="domain" description="AB hydrolase-1" evidence="1">
    <location>
        <begin position="9"/>
        <end position="238"/>
    </location>
</feature>
<dbReference type="EMBL" id="JAPJDZ010000024">
    <property type="protein sequence ID" value="MDP5136427.1"/>
    <property type="molecule type" value="Genomic_DNA"/>
</dbReference>
<accession>A0ABT9HZ83</accession>
<keyword evidence="3" id="KW-1185">Reference proteome</keyword>
<dbReference type="RefSeq" id="WP_027670691.1">
    <property type="nucleotide sequence ID" value="NZ_JAPJDZ010000024.1"/>
</dbReference>
<dbReference type="Pfam" id="PF12697">
    <property type="entry name" value="Abhydrolase_6"/>
    <property type="match status" value="1"/>
</dbReference>
<dbReference type="SUPFAM" id="SSF53474">
    <property type="entry name" value="alpha/beta-Hydrolases"/>
    <property type="match status" value="1"/>
</dbReference>
<reference evidence="2 3" key="1">
    <citation type="submission" date="2022-11" db="EMBL/GenBank/DDBJ databases">
        <title>Viruses from the air-sea interface of a natural surface slick.</title>
        <authorList>
            <person name="Rahlff J."/>
            <person name="Holmfeldt K."/>
        </authorList>
    </citation>
    <scope>NUCLEOTIDE SEQUENCE [LARGE SCALE GENOMIC DNA]</scope>
    <source>
        <strain evidence="2 3">SMS4</strain>
    </source>
</reference>
<dbReference type="PANTHER" id="PTHR43433">
    <property type="entry name" value="HYDROLASE, ALPHA/BETA FOLD FAMILY PROTEIN"/>
    <property type="match status" value="1"/>
</dbReference>
<dbReference type="GO" id="GO:0016787">
    <property type="term" value="F:hydrolase activity"/>
    <property type="evidence" value="ECO:0007669"/>
    <property type="project" value="UniProtKB-KW"/>
</dbReference>
<keyword evidence="2" id="KW-0378">Hydrolase</keyword>
<dbReference type="InterPro" id="IPR029058">
    <property type="entry name" value="AB_hydrolase_fold"/>
</dbReference>
<dbReference type="InterPro" id="IPR000073">
    <property type="entry name" value="AB_hydrolase_1"/>
</dbReference>
<comment type="caution">
    <text evidence="2">The sequence shown here is derived from an EMBL/GenBank/DDBJ whole genome shotgun (WGS) entry which is preliminary data.</text>
</comment>
<name>A0ABT9HZ83_9GAMM</name>
<gene>
    <name evidence="2" type="ORF">ORJ04_10770</name>
</gene>
<organism evidence="2 3">
    <name type="scientific">Rheinheimera baltica</name>
    <dbReference type="NCBI Taxonomy" id="67576"/>
    <lineage>
        <taxon>Bacteria</taxon>
        <taxon>Pseudomonadati</taxon>
        <taxon>Pseudomonadota</taxon>
        <taxon>Gammaproteobacteria</taxon>
        <taxon>Chromatiales</taxon>
        <taxon>Chromatiaceae</taxon>
        <taxon>Rheinheimera</taxon>
    </lineage>
</organism>
<sequence>MVLKDSTPILLIRGLTREQRHWGTFKTELAATLPNPVLSFDYAGTGDLYQLRSPGNIAGLRQSVQEQLLKAPEFNGKVHLVAISLGGMLAADWALQYPHQIASLTLINSSARSLSPFYQRLRWQNYVSILRGAFMGAAKREQMILQLTSAKPAEHASVVTSWQQWQQQRPVSKLNALRQLWAASRFMVKPLPQRDILLLSSRGDKLVSPQCSSDLARYWQAPHIQHPWAGHDLPLDDASWLCAQLAAFISQQN</sequence>
<evidence type="ECO:0000313" key="2">
    <source>
        <dbReference type="EMBL" id="MDP5136427.1"/>
    </source>
</evidence>
<dbReference type="Gene3D" id="3.40.50.1820">
    <property type="entry name" value="alpha/beta hydrolase"/>
    <property type="match status" value="1"/>
</dbReference>